<dbReference type="RefSeq" id="WP_139066516.1">
    <property type="nucleotide sequence ID" value="NZ_CP040812.1"/>
</dbReference>
<dbReference type="EMBL" id="CP040812">
    <property type="protein sequence ID" value="QCY69952.1"/>
    <property type="molecule type" value="Genomic_DNA"/>
</dbReference>
<accession>A0A5B7X5H0</accession>
<evidence type="ECO:0000313" key="1">
    <source>
        <dbReference type="EMBL" id="QCY69952.1"/>
    </source>
</evidence>
<dbReference type="AlphaFoldDB" id="A0A5B7X5H0"/>
<keyword evidence="2" id="KW-1185">Reference proteome</keyword>
<dbReference type="Gene3D" id="1.20.910.10">
    <property type="entry name" value="Heme oxygenase-like"/>
    <property type="match status" value="1"/>
</dbReference>
<name>A0A5B7X5H0_9FLAO</name>
<proteinExistence type="predicted"/>
<dbReference type="Proteomes" id="UP000309016">
    <property type="component" value="Chromosome"/>
</dbReference>
<dbReference type="KEGG" id="afla:FHG64_11370"/>
<gene>
    <name evidence="1" type="ORF">FHG64_11370</name>
</gene>
<organism evidence="1 2">
    <name type="scientific">Antarcticibacterium flavum</name>
    <dbReference type="NCBI Taxonomy" id="2058175"/>
    <lineage>
        <taxon>Bacteria</taxon>
        <taxon>Pseudomonadati</taxon>
        <taxon>Bacteroidota</taxon>
        <taxon>Flavobacteriia</taxon>
        <taxon>Flavobacteriales</taxon>
        <taxon>Flavobacteriaceae</taxon>
        <taxon>Antarcticibacterium</taxon>
    </lineage>
</organism>
<dbReference type="OrthoDB" id="9791270at2"/>
<dbReference type="Pfam" id="PF11251">
    <property type="entry name" value="DUF3050"/>
    <property type="match status" value="1"/>
</dbReference>
<evidence type="ECO:0000313" key="2">
    <source>
        <dbReference type="Proteomes" id="UP000309016"/>
    </source>
</evidence>
<reference evidence="1 2" key="1">
    <citation type="submission" date="2019-06" db="EMBL/GenBank/DDBJ databases">
        <title>Complete genome sequence of Antarcticibacterium flavum KCTC 52984T from an Antarctic marine sediment.</title>
        <authorList>
            <person name="Lee Y.M."/>
            <person name="Shin S.C."/>
        </authorList>
    </citation>
    <scope>NUCLEOTIDE SEQUENCE [LARGE SCALE GENOMIC DNA]</scope>
    <source>
        <strain evidence="1 2">KCTC 52984</strain>
    </source>
</reference>
<protein>
    <submittedName>
        <fullName evidence="1">DUF3050 domain-containing protein</fullName>
    </submittedName>
</protein>
<sequence length="257" mass="30137">MMRDINFTIKPHVEQLLRHPLYREISHPDDLRCFMEHHVYAVWDFMSLLKFLQEHFTKTNSPWFPVGDPEVRYLINKLVLAYETGRNYNGQRQSQFEMYLDAMQANGASTLKIDSFLKQVTHGTDIFLVIATCDLPVSIRQFIKNTFDIISEGKPHKIAAAFTLGRTGIIPENFSEKIKEFQHRFPEDNLEQTVYFFDRLNDLRCLEEPATALVEELCGTDEQKWEEVREVSLSCLKSRMLLWNGIREELLAEHSFS</sequence>
<dbReference type="InterPro" id="IPR024423">
    <property type="entry name" value="DUF3050"/>
</dbReference>
<dbReference type="InterPro" id="IPR016084">
    <property type="entry name" value="Haem_Oase-like_multi-hlx"/>
</dbReference>